<evidence type="ECO:0000256" key="1">
    <source>
        <dbReference type="SAM" id="MobiDB-lite"/>
    </source>
</evidence>
<keyword evidence="3" id="KW-1185">Reference proteome</keyword>
<sequence length="188" mass="20094">MLMQQPIPVPVPSVLDACRPHLAGAEKQADPDKQIAGLDEALEGACEYGRQLWRDVDALRGYLLRSLPSDPRAPGPHTPAASPQGPADEKGWEDWIAAYSEASSVLAGPGGDSGFGLKEAQREAEVRRASPNMRLLSEHPELFGGPHSTGDRNRRAAEWPGVPLVIGIAAATLAARAVVARRLRRISS</sequence>
<accession>A0ABU2JGY3</accession>
<reference evidence="3" key="1">
    <citation type="submission" date="2023-07" db="EMBL/GenBank/DDBJ databases">
        <title>30 novel species of actinomycetes from the DSMZ collection.</title>
        <authorList>
            <person name="Nouioui I."/>
        </authorList>
    </citation>
    <scope>NUCLEOTIDE SEQUENCE [LARGE SCALE GENOMIC DNA]</scope>
    <source>
        <strain evidence="3">DSM 44399</strain>
    </source>
</reference>
<name>A0ABU2JGY3_9ACTN</name>
<proteinExistence type="predicted"/>
<gene>
    <name evidence="2" type="ORF">RM423_23055</name>
</gene>
<dbReference type="RefSeq" id="WP_311425393.1">
    <property type="nucleotide sequence ID" value="NZ_JAVREH010000081.1"/>
</dbReference>
<comment type="caution">
    <text evidence="2">The sequence shown here is derived from an EMBL/GenBank/DDBJ whole genome shotgun (WGS) entry which is preliminary data.</text>
</comment>
<dbReference type="Proteomes" id="UP001183176">
    <property type="component" value="Unassembled WGS sequence"/>
</dbReference>
<feature type="region of interest" description="Disordered" evidence="1">
    <location>
        <begin position="67"/>
        <end position="89"/>
    </location>
</feature>
<evidence type="ECO:0000313" key="2">
    <source>
        <dbReference type="EMBL" id="MDT0264251.1"/>
    </source>
</evidence>
<evidence type="ECO:0000313" key="3">
    <source>
        <dbReference type="Proteomes" id="UP001183176"/>
    </source>
</evidence>
<organism evidence="2 3">
    <name type="scientific">Jatrophihabitans lederbergiae</name>
    <dbReference type="NCBI Taxonomy" id="3075547"/>
    <lineage>
        <taxon>Bacteria</taxon>
        <taxon>Bacillati</taxon>
        <taxon>Actinomycetota</taxon>
        <taxon>Actinomycetes</taxon>
        <taxon>Jatrophihabitantales</taxon>
        <taxon>Jatrophihabitantaceae</taxon>
        <taxon>Jatrophihabitans</taxon>
    </lineage>
</organism>
<protein>
    <submittedName>
        <fullName evidence="2">Uncharacterized protein</fullName>
    </submittedName>
</protein>
<dbReference type="EMBL" id="JAVREH010000081">
    <property type="protein sequence ID" value="MDT0264251.1"/>
    <property type="molecule type" value="Genomic_DNA"/>
</dbReference>